<keyword evidence="3 5" id="KW-1133">Transmembrane helix</keyword>
<feature type="transmembrane region" description="Helical" evidence="5">
    <location>
        <begin position="135"/>
        <end position="159"/>
    </location>
</feature>
<dbReference type="SUPFAM" id="SSF103473">
    <property type="entry name" value="MFS general substrate transporter"/>
    <property type="match status" value="1"/>
</dbReference>
<evidence type="ECO:0000313" key="8">
    <source>
        <dbReference type="Proteomes" id="UP000678393"/>
    </source>
</evidence>
<dbReference type="InterPro" id="IPR036259">
    <property type="entry name" value="MFS_trans_sf"/>
</dbReference>
<feature type="domain" description="Major facilitator superfamily (MFS) profile" evidence="6">
    <location>
        <begin position="13"/>
        <end position="227"/>
    </location>
</feature>
<dbReference type="PROSITE" id="PS50850">
    <property type="entry name" value="MFS"/>
    <property type="match status" value="1"/>
</dbReference>
<dbReference type="Proteomes" id="UP000678393">
    <property type="component" value="Unassembled WGS sequence"/>
</dbReference>
<evidence type="ECO:0000256" key="1">
    <source>
        <dbReference type="ARBA" id="ARBA00004141"/>
    </source>
</evidence>
<keyword evidence="2 5" id="KW-0812">Transmembrane</keyword>
<evidence type="ECO:0000313" key="7">
    <source>
        <dbReference type="EMBL" id="CAG5121248.1"/>
    </source>
</evidence>
<evidence type="ECO:0000259" key="6">
    <source>
        <dbReference type="PROSITE" id="PS50850"/>
    </source>
</evidence>
<comment type="caution">
    <text evidence="7">The sequence shown here is derived from an EMBL/GenBank/DDBJ whole genome shotgun (WGS) entry which is preliminary data.</text>
</comment>
<dbReference type="InterPro" id="IPR011701">
    <property type="entry name" value="MFS"/>
</dbReference>
<name>A0A8S3YYF3_9EUPU</name>
<dbReference type="InterPro" id="IPR020846">
    <property type="entry name" value="MFS_dom"/>
</dbReference>
<keyword evidence="8" id="KW-1185">Reference proteome</keyword>
<evidence type="ECO:0000256" key="5">
    <source>
        <dbReference type="SAM" id="Phobius"/>
    </source>
</evidence>
<evidence type="ECO:0000256" key="3">
    <source>
        <dbReference type="ARBA" id="ARBA00022989"/>
    </source>
</evidence>
<comment type="subcellular location">
    <subcellularLocation>
        <location evidence="1">Membrane</location>
        <topology evidence="1">Multi-pass membrane protein</topology>
    </subcellularLocation>
</comment>
<feature type="non-terminal residue" evidence="7">
    <location>
        <position position="227"/>
    </location>
</feature>
<feature type="transmembrane region" description="Helical" evidence="5">
    <location>
        <begin position="171"/>
        <end position="194"/>
    </location>
</feature>
<dbReference type="AlphaFoldDB" id="A0A8S3YYF3"/>
<dbReference type="GO" id="GO:0005789">
    <property type="term" value="C:endoplasmic reticulum membrane"/>
    <property type="evidence" value="ECO:0007669"/>
    <property type="project" value="TreeGrafter"/>
</dbReference>
<sequence>MAITRLDSHRCAVFLLTFFSYAFFHANRKAFSNVKASTAKVWTPSIHNESLPAIRPNKIWNSHNLFDSAESAEHFEGVLDTSFMLAYALGLYLNGYVGDRKVYEKVLFDLGMAGCSVEVFIFGCVCEWAEYYNEYFYVFIWVINGLLQSTGWPVVVACMGNWFGQSSRGMLLGIWSSCASVGNIIGTFMAASVLSYGYQYAFLMTSCVLLSGAFMIFFGLVTSPDDV</sequence>
<reference evidence="7" key="1">
    <citation type="submission" date="2021-04" db="EMBL/GenBank/DDBJ databases">
        <authorList>
            <consortium name="Molecular Ecology Group"/>
        </authorList>
    </citation>
    <scope>NUCLEOTIDE SEQUENCE</scope>
</reference>
<evidence type="ECO:0000256" key="4">
    <source>
        <dbReference type="ARBA" id="ARBA00023136"/>
    </source>
</evidence>
<organism evidence="7 8">
    <name type="scientific">Candidula unifasciata</name>
    <dbReference type="NCBI Taxonomy" id="100452"/>
    <lineage>
        <taxon>Eukaryota</taxon>
        <taxon>Metazoa</taxon>
        <taxon>Spiralia</taxon>
        <taxon>Lophotrochozoa</taxon>
        <taxon>Mollusca</taxon>
        <taxon>Gastropoda</taxon>
        <taxon>Heterobranchia</taxon>
        <taxon>Euthyneura</taxon>
        <taxon>Panpulmonata</taxon>
        <taxon>Eupulmonata</taxon>
        <taxon>Stylommatophora</taxon>
        <taxon>Helicina</taxon>
        <taxon>Helicoidea</taxon>
        <taxon>Geomitridae</taxon>
        <taxon>Candidula</taxon>
    </lineage>
</organism>
<dbReference type="Pfam" id="PF07690">
    <property type="entry name" value="MFS_1"/>
    <property type="match status" value="1"/>
</dbReference>
<protein>
    <recommendedName>
        <fullName evidence="6">Major facilitator superfamily (MFS) profile domain-containing protein</fullName>
    </recommendedName>
</protein>
<dbReference type="EMBL" id="CAJHNH020001049">
    <property type="protein sequence ID" value="CAG5121248.1"/>
    <property type="molecule type" value="Genomic_DNA"/>
</dbReference>
<dbReference type="OrthoDB" id="3639251at2759"/>
<feature type="transmembrane region" description="Helical" evidence="5">
    <location>
        <begin position="106"/>
        <end position="129"/>
    </location>
</feature>
<accession>A0A8S3YYF3</accession>
<dbReference type="PANTHER" id="PTHR43184">
    <property type="entry name" value="MAJOR FACILITATOR SUPERFAMILY TRANSPORTER 16, ISOFORM B"/>
    <property type="match status" value="1"/>
</dbReference>
<proteinExistence type="predicted"/>
<evidence type="ECO:0000256" key="2">
    <source>
        <dbReference type="ARBA" id="ARBA00022692"/>
    </source>
</evidence>
<gene>
    <name evidence="7" type="ORF">CUNI_LOCUS6806</name>
</gene>
<keyword evidence="4 5" id="KW-0472">Membrane</keyword>
<dbReference type="Gene3D" id="1.20.1250.20">
    <property type="entry name" value="MFS general substrate transporter like domains"/>
    <property type="match status" value="1"/>
</dbReference>
<dbReference type="GO" id="GO:0022857">
    <property type="term" value="F:transmembrane transporter activity"/>
    <property type="evidence" value="ECO:0007669"/>
    <property type="project" value="InterPro"/>
</dbReference>
<dbReference type="PANTHER" id="PTHR43184:SF12">
    <property type="entry name" value="SUGAR PHOSPHATE EXCHANGER 3"/>
    <property type="match status" value="1"/>
</dbReference>
<feature type="transmembrane region" description="Helical" evidence="5">
    <location>
        <begin position="200"/>
        <end position="221"/>
    </location>
</feature>